<gene>
    <name evidence="1" type="ORF">APZ42_020466</name>
</gene>
<keyword evidence="2" id="KW-1185">Reference proteome</keyword>
<dbReference type="EMBL" id="LRGB01000996">
    <property type="protein sequence ID" value="KZS14277.1"/>
    <property type="molecule type" value="Genomic_DNA"/>
</dbReference>
<dbReference type="PANTHER" id="PTHR14513:SF0">
    <property type="entry name" value="PROTECTION OF TELOMERES PROTEIN 1"/>
    <property type="match status" value="1"/>
</dbReference>
<dbReference type="GO" id="GO:0000783">
    <property type="term" value="C:nuclear telomere cap complex"/>
    <property type="evidence" value="ECO:0007669"/>
    <property type="project" value="TreeGrafter"/>
</dbReference>
<dbReference type="SUPFAM" id="SSF50249">
    <property type="entry name" value="Nucleic acid-binding proteins"/>
    <property type="match status" value="1"/>
</dbReference>
<evidence type="ECO:0000313" key="1">
    <source>
        <dbReference type="EMBL" id="KZS14277.1"/>
    </source>
</evidence>
<name>A0A0P5ELA9_9CRUS</name>
<dbReference type="GO" id="GO:0016233">
    <property type="term" value="P:telomere capping"/>
    <property type="evidence" value="ECO:0007669"/>
    <property type="project" value="TreeGrafter"/>
</dbReference>
<dbReference type="GO" id="GO:0098505">
    <property type="term" value="F:G-rich strand telomeric DNA binding"/>
    <property type="evidence" value="ECO:0007669"/>
    <property type="project" value="TreeGrafter"/>
</dbReference>
<evidence type="ECO:0000313" key="2">
    <source>
        <dbReference type="Proteomes" id="UP000076858"/>
    </source>
</evidence>
<comment type="caution">
    <text evidence="1">The sequence shown here is derived from an EMBL/GenBank/DDBJ whole genome shotgun (WGS) entry which is preliminary data.</text>
</comment>
<dbReference type="InterPro" id="IPR028389">
    <property type="entry name" value="POT1"/>
</dbReference>
<dbReference type="GO" id="GO:0010521">
    <property type="term" value="F:telomerase inhibitor activity"/>
    <property type="evidence" value="ECO:0007669"/>
    <property type="project" value="TreeGrafter"/>
</dbReference>
<sequence length="552" mass="63712">MKFNYCNGQRPNHLFDSNLMSSLGCTFSDNSYVPISKSSRNKNLSEKDKNNIQPTLLESLCKAFQTNKSSLNSPFHKLNQNEFVKIRNSVIFYKSCIPDAKFVEWCIESGEHSTSTTHQSEATTQKLVCHFLSKKHKVVGKLVINNVERKLVMPRIVIDGNCNLQLLKNMGQLTDATVKDMYMVPTNHTKLSDIDITASRLQIFGVVTAVNKLPTKTTSSWHSLICISDPSLITVTCGDQNDKTHLAPAEFKMSLFMNMLEDHPEFHRGDVARFTNVKIESYKNRCDGRVFNKSDITVYCHPDSKAPVIRESFEERAAVVRVLSHWWTLNHRFFDYLTPNPIYHLPSRYPGVRAFRELSDQLVCDLYCQVVSMSEDSSDLNFLCVQDGTIFTFEKRQQSTTHEAGSLTEQSFKESQVHKLTFGFLGLAIFETEYWKSIRNQRILVNDYVLMREVKVVFLTEETLTNLRNVYAYRHPCVLLRPAADGTKKIPANHHEAYKIRSRLHRLPDELEKMDYWKFPPPTEEKVPEDHLLVRLNQPTVQMNLLKRLKRS</sequence>
<dbReference type="Gene3D" id="2.40.50.140">
    <property type="entry name" value="Nucleic acid-binding proteins"/>
    <property type="match status" value="1"/>
</dbReference>
<dbReference type="GO" id="GO:0032210">
    <property type="term" value="P:regulation of telomere maintenance via telomerase"/>
    <property type="evidence" value="ECO:0007669"/>
    <property type="project" value="TreeGrafter"/>
</dbReference>
<reference evidence="1 2" key="1">
    <citation type="submission" date="2016-03" db="EMBL/GenBank/DDBJ databases">
        <title>EvidentialGene: Evidence-directed Construction of Genes on Genomes.</title>
        <authorList>
            <person name="Gilbert D.G."/>
            <person name="Choi J.-H."/>
            <person name="Mockaitis K."/>
            <person name="Colbourne J."/>
            <person name="Pfrender M."/>
        </authorList>
    </citation>
    <scope>NUCLEOTIDE SEQUENCE [LARGE SCALE GENOMIC DNA]</scope>
    <source>
        <strain evidence="1 2">Xinb3</strain>
        <tissue evidence="1">Complete organism</tissue>
    </source>
</reference>
<dbReference type="PANTHER" id="PTHR14513">
    <property type="entry name" value="PROTECTION OF TELOMERES 1"/>
    <property type="match status" value="1"/>
</dbReference>
<proteinExistence type="predicted"/>
<organism evidence="1 2">
    <name type="scientific">Daphnia magna</name>
    <dbReference type="NCBI Taxonomy" id="35525"/>
    <lineage>
        <taxon>Eukaryota</taxon>
        <taxon>Metazoa</taxon>
        <taxon>Ecdysozoa</taxon>
        <taxon>Arthropoda</taxon>
        <taxon>Crustacea</taxon>
        <taxon>Branchiopoda</taxon>
        <taxon>Diplostraca</taxon>
        <taxon>Cladocera</taxon>
        <taxon>Anomopoda</taxon>
        <taxon>Daphniidae</taxon>
        <taxon>Daphnia</taxon>
    </lineage>
</organism>
<protein>
    <submittedName>
        <fullName evidence="1">Uncharacterized protein</fullName>
    </submittedName>
</protein>
<dbReference type="Proteomes" id="UP000076858">
    <property type="component" value="Unassembled WGS sequence"/>
</dbReference>
<dbReference type="InterPro" id="IPR012340">
    <property type="entry name" value="NA-bd_OB-fold"/>
</dbReference>
<dbReference type="OrthoDB" id="6330543at2759"/>
<accession>A0A0P5ELA9</accession>
<dbReference type="AlphaFoldDB" id="A0A0P5ELA9"/>